<dbReference type="GO" id="GO:0030170">
    <property type="term" value="F:pyridoxal phosphate binding"/>
    <property type="evidence" value="ECO:0007669"/>
    <property type="project" value="InterPro"/>
</dbReference>
<comment type="caution">
    <text evidence="3">The sequence shown here is derived from an EMBL/GenBank/DDBJ whole genome shotgun (WGS) entry which is preliminary data.</text>
</comment>
<dbReference type="Pfam" id="PF00202">
    <property type="entry name" value="Aminotran_3"/>
    <property type="match status" value="1"/>
</dbReference>
<sequence length="172" mass="19303">MLAKAMGGGVPVGAVGGRQDIMQQLVDGKVFHGGVYSGNPFCMAGALSTQMAYERDGETIYALLEKNTRFLAEGLYKIFAKINVPVHIQHVGSLFSLQIMNQVSDPVPMDYRSIMSTTRPEPYIRFQHAAQRAGVYFHPNRYEPWFISTLHTEEVMEEVLAILQDVAHKIDW</sequence>
<keyword evidence="3" id="KW-0032">Aminotransferase</keyword>
<keyword evidence="2" id="KW-0663">Pyridoxal phosphate</keyword>
<dbReference type="Gene3D" id="3.40.640.10">
    <property type="entry name" value="Type I PLP-dependent aspartate aminotransferase-like (Major domain)"/>
    <property type="match status" value="1"/>
</dbReference>
<evidence type="ECO:0000313" key="4">
    <source>
        <dbReference type="Proteomes" id="UP001204953"/>
    </source>
</evidence>
<dbReference type="GO" id="GO:0008483">
    <property type="term" value="F:transaminase activity"/>
    <property type="evidence" value="ECO:0007669"/>
    <property type="project" value="UniProtKB-KW"/>
</dbReference>
<dbReference type="PANTHER" id="PTHR43713:SF3">
    <property type="entry name" value="GLUTAMATE-1-SEMIALDEHYDE 2,1-AMINOMUTASE 1, CHLOROPLASTIC-RELATED"/>
    <property type="match status" value="1"/>
</dbReference>
<proteinExistence type="predicted"/>
<evidence type="ECO:0000256" key="2">
    <source>
        <dbReference type="ARBA" id="ARBA00022898"/>
    </source>
</evidence>
<dbReference type="Gene3D" id="3.90.1150.10">
    <property type="entry name" value="Aspartate Aminotransferase, domain 1"/>
    <property type="match status" value="1"/>
</dbReference>
<dbReference type="SUPFAM" id="SSF53383">
    <property type="entry name" value="PLP-dependent transferases"/>
    <property type="match status" value="1"/>
</dbReference>
<dbReference type="InterPro" id="IPR015422">
    <property type="entry name" value="PyrdxlP-dep_Trfase_small"/>
</dbReference>
<keyword evidence="4" id="KW-1185">Reference proteome</keyword>
<dbReference type="Proteomes" id="UP001204953">
    <property type="component" value="Unassembled WGS sequence"/>
</dbReference>
<organism evidence="3 4">
    <name type="scientific">Limnofasciculus baicalensis BBK-W-15</name>
    <dbReference type="NCBI Taxonomy" id="2699891"/>
    <lineage>
        <taxon>Bacteria</taxon>
        <taxon>Bacillati</taxon>
        <taxon>Cyanobacteriota</taxon>
        <taxon>Cyanophyceae</taxon>
        <taxon>Coleofasciculales</taxon>
        <taxon>Coleofasciculaceae</taxon>
        <taxon>Limnofasciculus</taxon>
        <taxon>Limnofasciculus baicalensis</taxon>
    </lineage>
</organism>
<protein>
    <submittedName>
        <fullName evidence="3">Aminotransferase class III-fold pyridoxal phosphate-dependent enzyme</fullName>
    </submittedName>
</protein>
<dbReference type="PANTHER" id="PTHR43713">
    <property type="entry name" value="GLUTAMATE-1-SEMIALDEHYDE 2,1-AMINOMUTASE"/>
    <property type="match status" value="1"/>
</dbReference>
<reference evidence="3" key="1">
    <citation type="submission" date="2022-06" db="EMBL/GenBank/DDBJ databases">
        <title>New cyanobacteria of genus Symplocastrum in benthos of Lake Baikal.</title>
        <authorList>
            <person name="Sorokovikova E."/>
            <person name="Tikhonova I."/>
            <person name="Krasnopeev A."/>
            <person name="Evseev P."/>
            <person name="Gladkikh A."/>
            <person name="Belykh O."/>
        </authorList>
    </citation>
    <scope>NUCLEOTIDE SEQUENCE</scope>
    <source>
        <strain evidence="3">BBK-W-15</strain>
    </source>
</reference>
<dbReference type="InterPro" id="IPR015421">
    <property type="entry name" value="PyrdxlP-dep_Trfase_major"/>
</dbReference>
<accession>A0AAE3KNJ6</accession>
<evidence type="ECO:0000256" key="1">
    <source>
        <dbReference type="ARBA" id="ARBA00001933"/>
    </source>
</evidence>
<name>A0AAE3KNJ6_9CYAN</name>
<evidence type="ECO:0000313" key="3">
    <source>
        <dbReference type="EMBL" id="MCP2728728.1"/>
    </source>
</evidence>
<gene>
    <name evidence="3" type="ORF">NJ959_09640</name>
</gene>
<dbReference type="AlphaFoldDB" id="A0AAE3KNJ6"/>
<dbReference type="EMBL" id="JAMZMM010000071">
    <property type="protein sequence ID" value="MCP2728728.1"/>
    <property type="molecule type" value="Genomic_DNA"/>
</dbReference>
<comment type="cofactor">
    <cofactor evidence="1">
        <name>pyridoxal 5'-phosphate</name>
        <dbReference type="ChEBI" id="CHEBI:597326"/>
    </cofactor>
</comment>
<keyword evidence="3" id="KW-0808">Transferase</keyword>
<dbReference type="InterPro" id="IPR015424">
    <property type="entry name" value="PyrdxlP-dep_Trfase"/>
</dbReference>
<dbReference type="InterPro" id="IPR005814">
    <property type="entry name" value="Aminotrans_3"/>
</dbReference>